<keyword evidence="2" id="KW-0238">DNA-binding</keyword>
<name>A0ABX7AL12_9BACI</name>
<keyword evidence="6" id="KW-1185">Reference proteome</keyword>
<dbReference type="InterPro" id="IPR036388">
    <property type="entry name" value="WH-like_DNA-bd_sf"/>
</dbReference>
<dbReference type="SUPFAM" id="SSF64288">
    <property type="entry name" value="Chorismate lyase-like"/>
    <property type="match status" value="1"/>
</dbReference>
<protein>
    <submittedName>
        <fullName evidence="5">GntR family transcriptional regulator</fullName>
    </submittedName>
</protein>
<evidence type="ECO:0000256" key="1">
    <source>
        <dbReference type="ARBA" id="ARBA00023015"/>
    </source>
</evidence>
<dbReference type="InterPro" id="IPR028978">
    <property type="entry name" value="Chorismate_lyase_/UTRA_dom_sf"/>
</dbReference>
<dbReference type="PANTHER" id="PTHR44846:SF1">
    <property type="entry name" value="MANNOSYL-D-GLYCERATE TRANSPORT_METABOLISM SYSTEM REPRESSOR MNGR-RELATED"/>
    <property type="match status" value="1"/>
</dbReference>
<evidence type="ECO:0000256" key="2">
    <source>
        <dbReference type="ARBA" id="ARBA00023125"/>
    </source>
</evidence>
<dbReference type="PRINTS" id="PR00035">
    <property type="entry name" value="HTHGNTR"/>
</dbReference>
<dbReference type="PANTHER" id="PTHR44846">
    <property type="entry name" value="MANNOSYL-D-GLYCERATE TRANSPORT/METABOLISM SYSTEM REPRESSOR MNGR-RELATED"/>
    <property type="match status" value="1"/>
</dbReference>
<proteinExistence type="predicted"/>
<gene>
    <name evidence="5" type="ORF">FJQ98_14800</name>
</gene>
<dbReference type="EMBL" id="CP067341">
    <property type="protein sequence ID" value="QQP10543.1"/>
    <property type="molecule type" value="Genomic_DNA"/>
</dbReference>
<evidence type="ECO:0000313" key="5">
    <source>
        <dbReference type="EMBL" id="QQP10543.1"/>
    </source>
</evidence>
<dbReference type="RefSeq" id="WP_053593485.1">
    <property type="nucleotide sequence ID" value="NZ_CP067341.1"/>
</dbReference>
<feature type="domain" description="HTH gntR-type" evidence="4">
    <location>
        <begin position="11"/>
        <end position="79"/>
    </location>
</feature>
<sequence>MKPNIDKDSKVPLHFQIYEEIKKKIESKQLLAGDMLLSETELQNLYGVSRITIRRAIQDLENEGFVKKSQGKGTIVCTPKHKYDLKRLTSFSEDTTKLGEISSSIIQEFNIIKSDFKVAQSLNILEGDEVYYLERIRLCGDAIVGLHKAYIRMSNEFTLDPSEFDERTSLYDTLNKKGVQFKYADEILEAKTPDKKLKEILDIKDNIPIFYKERVMYDTSGIPIEYVKMYYRSDVYQYKVTLDVFDDK</sequence>
<dbReference type="CDD" id="cd07377">
    <property type="entry name" value="WHTH_GntR"/>
    <property type="match status" value="1"/>
</dbReference>
<dbReference type="SMART" id="SM00345">
    <property type="entry name" value="HTH_GNTR"/>
    <property type="match status" value="1"/>
</dbReference>
<evidence type="ECO:0000313" key="6">
    <source>
        <dbReference type="Proteomes" id="UP000596049"/>
    </source>
</evidence>
<dbReference type="PROSITE" id="PS50949">
    <property type="entry name" value="HTH_GNTR"/>
    <property type="match status" value="1"/>
</dbReference>
<dbReference type="InterPro" id="IPR000524">
    <property type="entry name" value="Tscrpt_reg_HTH_GntR"/>
</dbReference>
<dbReference type="SMART" id="SM00866">
    <property type="entry name" value="UTRA"/>
    <property type="match status" value="1"/>
</dbReference>
<reference evidence="5 6" key="1">
    <citation type="submission" date="2020-01" db="EMBL/GenBank/DDBJ databases">
        <authorList>
            <person name="Liu G."/>
            <person name="Liu B."/>
        </authorList>
    </citation>
    <scope>NUCLEOTIDE SEQUENCE [LARGE SCALE GENOMIC DNA]</scope>
    <source>
        <strain evidence="5 6">FJAT-51161</strain>
    </source>
</reference>
<keyword evidence="1" id="KW-0805">Transcription regulation</keyword>
<dbReference type="InterPro" id="IPR036390">
    <property type="entry name" value="WH_DNA-bd_sf"/>
</dbReference>
<dbReference type="SUPFAM" id="SSF46785">
    <property type="entry name" value="Winged helix' DNA-binding domain"/>
    <property type="match status" value="1"/>
</dbReference>
<dbReference type="Pfam" id="PF07702">
    <property type="entry name" value="UTRA"/>
    <property type="match status" value="1"/>
</dbReference>
<evidence type="ECO:0000259" key="4">
    <source>
        <dbReference type="PROSITE" id="PS50949"/>
    </source>
</evidence>
<dbReference type="Pfam" id="PF00392">
    <property type="entry name" value="GntR"/>
    <property type="match status" value="1"/>
</dbReference>
<dbReference type="InterPro" id="IPR011663">
    <property type="entry name" value="UTRA"/>
</dbReference>
<organism evidence="5 6">
    <name type="scientific">Lysinibacillus agricola</name>
    <dbReference type="NCBI Taxonomy" id="2590012"/>
    <lineage>
        <taxon>Bacteria</taxon>
        <taxon>Bacillati</taxon>
        <taxon>Bacillota</taxon>
        <taxon>Bacilli</taxon>
        <taxon>Bacillales</taxon>
        <taxon>Bacillaceae</taxon>
        <taxon>Lysinibacillus</taxon>
    </lineage>
</organism>
<dbReference type="InterPro" id="IPR050679">
    <property type="entry name" value="Bact_HTH_transcr_reg"/>
</dbReference>
<dbReference type="Gene3D" id="1.10.10.10">
    <property type="entry name" value="Winged helix-like DNA-binding domain superfamily/Winged helix DNA-binding domain"/>
    <property type="match status" value="1"/>
</dbReference>
<dbReference type="Gene3D" id="3.40.1410.10">
    <property type="entry name" value="Chorismate lyase-like"/>
    <property type="match status" value="1"/>
</dbReference>
<dbReference type="Proteomes" id="UP000596049">
    <property type="component" value="Chromosome"/>
</dbReference>
<accession>A0ABX7AL12</accession>
<keyword evidence="3" id="KW-0804">Transcription</keyword>
<evidence type="ECO:0000256" key="3">
    <source>
        <dbReference type="ARBA" id="ARBA00023163"/>
    </source>
</evidence>